<dbReference type="Proteomes" id="UP001334084">
    <property type="component" value="Chromosome 4"/>
</dbReference>
<evidence type="ECO:0000313" key="1">
    <source>
        <dbReference type="EMBL" id="WUR03280.1"/>
    </source>
</evidence>
<name>A0AAX4JBF9_9MICR</name>
<protein>
    <submittedName>
        <fullName evidence="1">Uncharacterized protein</fullName>
    </submittedName>
</protein>
<organism evidence="1 2">
    <name type="scientific">Vairimorpha necatrix</name>
    <dbReference type="NCBI Taxonomy" id="6039"/>
    <lineage>
        <taxon>Eukaryota</taxon>
        <taxon>Fungi</taxon>
        <taxon>Fungi incertae sedis</taxon>
        <taxon>Microsporidia</taxon>
        <taxon>Nosematidae</taxon>
        <taxon>Vairimorpha</taxon>
    </lineage>
</organism>
<accession>A0AAX4JBF9</accession>
<dbReference type="GeneID" id="90541096"/>
<dbReference type="AlphaFoldDB" id="A0AAX4JBF9"/>
<proteinExistence type="predicted"/>
<dbReference type="RefSeq" id="XP_065329425.1">
    <property type="nucleotide sequence ID" value="XM_065473353.1"/>
</dbReference>
<evidence type="ECO:0000313" key="2">
    <source>
        <dbReference type="Proteomes" id="UP001334084"/>
    </source>
</evidence>
<keyword evidence="2" id="KW-1185">Reference proteome</keyword>
<dbReference type="EMBL" id="CP142729">
    <property type="protein sequence ID" value="WUR03280.1"/>
    <property type="molecule type" value="Genomic_DNA"/>
</dbReference>
<reference evidence="1" key="1">
    <citation type="journal article" date="2024" name="BMC Genomics">
        <title>Functional annotation of a divergent genome using sequence and structure-based similarity.</title>
        <authorList>
            <person name="Svedberg D."/>
            <person name="Winiger R.R."/>
            <person name="Berg A."/>
            <person name="Sharma H."/>
            <person name="Tellgren-Roth C."/>
            <person name="Debrunner-Vossbrinck B.A."/>
            <person name="Vossbrinck C.R."/>
            <person name="Barandun J."/>
        </authorList>
    </citation>
    <scope>NUCLEOTIDE SEQUENCE</scope>
    <source>
        <strain evidence="1">Illinois isolate</strain>
    </source>
</reference>
<sequence>MDLKNHTFIIDSEKATIKYANNKNTIIFSQNLESIDSYDVTIKKRVLNRKIFNDFKRLVNFINKNKNNINEVNLFMRYIERNYSLIKIMKSIYENADSAIHICFEVICTSSNLIRKGEMDILKNDISILDKAILFIQGMNIDQNLNNIINYITSMDNDITFMIKVCLMMEFENHVNNHYINEKLYKFLHDISRSINASDENKIDLVLLFEEIVKYQEMLSSSVSDTWENISMAFLKLKEKIEKLN</sequence>
<gene>
    <name evidence="1" type="ORF">VNE69_04106</name>
</gene>